<feature type="region of interest" description="Disordered" evidence="1">
    <location>
        <begin position="134"/>
        <end position="157"/>
    </location>
</feature>
<dbReference type="AlphaFoldDB" id="A0A8J2L7I0"/>
<protein>
    <submittedName>
        <fullName evidence="2">Uncharacterized protein</fullName>
    </submittedName>
</protein>
<feature type="region of interest" description="Disordered" evidence="1">
    <location>
        <begin position="219"/>
        <end position="238"/>
    </location>
</feature>
<keyword evidence="3" id="KW-1185">Reference proteome</keyword>
<dbReference type="Proteomes" id="UP000708208">
    <property type="component" value="Unassembled WGS sequence"/>
</dbReference>
<feature type="compositionally biased region" description="Basic and acidic residues" evidence="1">
    <location>
        <begin position="300"/>
        <end position="315"/>
    </location>
</feature>
<sequence>MASSVVKNYAKQIVENLKQKGFEKIVLLFPLVKPKTSASNPVSMDKYFAYRRALESLEDDVVSFWWSPAALFLDLKRDSQDQSKRQFRVDKDYNMMPVMHKFHLSRKNGRYYPRFARKTELFQEMDKMYNYDWHQKKSPENGTEQHGTQTEESREVITEEDGLQYEVVKKKTLIEKKNSDIPKNIEKEVADAVKKIEKLKKFMKPQALQKLLNKIGIPSPHEEERNLSETLQTPVKSAGASEKLKITVNHVTGATPKPPNTTCIPQNSTHVPQDTTQSAQPTAGTSTNSIQQPLTPKPPLRREEIEARVREQILREKDKFDTCVVPLTMDGTTYPAQLDTGATP</sequence>
<evidence type="ECO:0000256" key="1">
    <source>
        <dbReference type="SAM" id="MobiDB-lite"/>
    </source>
</evidence>
<organism evidence="2 3">
    <name type="scientific">Allacma fusca</name>
    <dbReference type="NCBI Taxonomy" id="39272"/>
    <lineage>
        <taxon>Eukaryota</taxon>
        <taxon>Metazoa</taxon>
        <taxon>Ecdysozoa</taxon>
        <taxon>Arthropoda</taxon>
        <taxon>Hexapoda</taxon>
        <taxon>Collembola</taxon>
        <taxon>Symphypleona</taxon>
        <taxon>Sminthuridae</taxon>
        <taxon>Allacma</taxon>
    </lineage>
</organism>
<feature type="region of interest" description="Disordered" evidence="1">
    <location>
        <begin position="252"/>
        <end position="315"/>
    </location>
</feature>
<feature type="non-terminal residue" evidence="2">
    <location>
        <position position="344"/>
    </location>
</feature>
<reference evidence="2" key="1">
    <citation type="submission" date="2021-06" db="EMBL/GenBank/DDBJ databases">
        <authorList>
            <person name="Hodson N. C."/>
            <person name="Mongue J. A."/>
            <person name="Jaron S. K."/>
        </authorList>
    </citation>
    <scope>NUCLEOTIDE SEQUENCE</scope>
</reference>
<feature type="compositionally biased region" description="Polar residues" evidence="1">
    <location>
        <begin position="260"/>
        <end position="294"/>
    </location>
</feature>
<accession>A0A8J2L7I0</accession>
<evidence type="ECO:0000313" key="3">
    <source>
        <dbReference type="Proteomes" id="UP000708208"/>
    </source>
</evidence>
<evidence type="ECO:0000313" key="2">
    <source>
        <dbReference type="EMBL" id="CAG7817143.1"/>
    </source>
</evidence>
<name>A0A8J2L7I0_9HEXA</name>
<comment type="caution">
    <text evidence="2">The sequence shown here is derived from an EMBL/GenBank/DDBJ whole genome shotgun (WGS) entry which is preliminary data.</text>
</comment>
<gene>
    <name evidence="2" type="ORF">AFUS01_LOCUS27724</name>
</gene>
<dbReference type="EMBL" id="CAJVCH010386705">
    <property type="protein sequence ID" value="CAG7817143.1"/>
    <property type="molecule type" value="Genomic_DNA"/>
</dbReference>
<proteinExistence type="predicted"/>